<reference evidence="1" key="1">
    <citation type="submission" date="2015-07" db="EMBL/GenBank/DDBJ databases">
        <title>Adaptation to a free-living lifestyle via gene acquisitions in the diplomonad Trepomonas sp. PC1.</title>
        <authorList>
            <person name="Xu F."/>
            <person name="Jerlstrom-Hultqvist J."/>
            <person name="Kolisko M."/>
            <person name="Simpson A.G.B."/>
            <person name="Roger A.J."/>
            <person name="Svard S.G."/>
            <person name="Andersson J.O."/>
        </authorList>
    </citation>
    <scope>NUCLEOTIDE SEQUENCE</scope>
    <source>
        <strain evidence="1">PC1</strain>
    </source>
</reference>
<dbReference type="AlphaFoldDB" id="A0A146KDW3"/>
<dbReference type="InterPro" id="IPR016024">
    <property type="entry name" value="ARM-type_fold"/>
</dbReference>
<gene>
    <name evidence="1" type="ORF">TPC1_12963</name>
</gene>
<feature type="non-terminal residue" evidence="1">
    <location>
        <position position="1"/>
    </location>
</feature>
<dbReference type="SUPFAM" id="SSF48371">
    <property type="entry name" value="ARM repeat"/>
    <property type="match status" value="1"/>
</dbReference>
<proteinExistence type="predicted"/>
<protein>
    <submittedName>
        <fullName evidence="1">Uncharacterized protein</fullName>
    </submittedName>
</protein>
<organism evidence="1">
    <name type="scientific">Trepomonas sp. PC1</name>
    <dbReference type="NCBI Taxonomy" id="1076344"/>
    <lineage>
        <taxon>Eukaryota</taxon>
        <taxon>Metamonada</taxon>
        <taxon>Diplomonadida</taxon>
        <taxon>Hexamitidae</taxon>
        <taxon>Hexamitinae</taxon>
        <taxon>Trepomonas</taxon>
    </lineage>
</organism>
<sequence length="650" mass="74539">ESKLYYPDVQKTEIKEAQEYLGLSSNKQSKANLETLLQYLNQDEANTMQIKSYSLLLIYTYTDNHKYLEQIFQSCQQILFTLQQEIEPFGQQFGVLTLTKLLQLPQMIEFLLENNIFPILLVLFTKSPNTLYEIQLLLLILEQFPLHTDLMAAENTKTQLVAIVRDTFLQKLVAADDYLGIYGGCYILLSKSKHFMAQVVDQNMVLNQCCVSLGAWHDYMVEQPAGYKMKPEEAITLVTLIRVISVVFQRIEQLKSQEKLVEVHTSALKIMSELDTIAIIQQLVEQFEEAGLFFNINSSFKDFCLTCKARFTGDQSAYTCKATDLIQFMQNLLKLYPVHGLVFISECVLDDEVLEMVLQSQLVEDLHNLITQALLKERAQSLEKYIAVLLQNMFRPNFYIQFENLDLSGKYPEDESALMNVNHYAICKKFFTLTLELIEKSMSQEMLQALYFQAHLKVNLMPFLHQASRIDLLRNKFRICTKREQMPNPSAEEIKCLIKLMFNPFIKLSAQIPFALGLVAKFEENQGLFKQLAAEIGLACSKMLQLVQELVQKYVGKQDTQDVQAKIQTIQLVKDTVIEVLKLLCQIKTSAGIEDVLKQWEQIAQVGVAVGENMDYVNETAKFVKHLIVASRCQKEMIANGGLLKQIAEM</sequence>
<evidence type="ECO:0000313" key="1">
    <source>
        <dbReference type="EMBL" id="JAP94398.1"/>
    </source>
</evidence>
<dbReference type="EMBL" id="GDID01002208">
    <property type="protein sequence ID" value="JAP94398.1"/>
    <property type="molecule type" value="Transcribed_RNA"/>
</dbReference>
<name>A0A146KDW3_9EUKA</name>
<accession>A0A146KDW3</accession>